<dbReference type="EMBL" id="VBQZ03000011">
    <property type="protein sequence ID" value="MXQ82133.1"/>
    <property type="molecule type" value="Genomic_DNA"/>
</dbReference>
<feature type="compositionally biased region" description="Basic and acidic residues" evidence="8">
    <location>
        <begin position="1232"/>
        <end position="1251"/>
    </location>
</feature>
<dbReference type="FunFam" id="3.40.50.720:FF:000244">
    <property type="entry name" value="quinone oxidoreductase"/>
    <property type="match status" value="1"/>
</dbReference>
<comment type="caution">
    <text evidence="10">The sequence shown here is derived from an EMBL/GenBank/DDBJ whole genome shotgun (WGS) entry which is preliminary data.</text>
</comment>
<feature type="compositionally biased region" description="Acidic residues" evidence="8">
    <location>
        <begin position="852"/>
        <end position="862"/>
    </location>
</feature>
<feature type="domain" description="Enoyl reductase (ER)" evidence="9">
    <location>
        <begin position="17"/>
        <end position="297"/>
    </location>
</feature>
<feature type="compositionally biased region" description="Basic and acidic residues" evidence="8">
    <location>
        <begin position="1153"/>
        <end position="1182"/>
    </location>
</feature>
<dbReference type="Pfam" id="PF08240">
    <property type="entry name" value="ADH_N"/>
    <property type="match status" value="1"/>
</dbReference>
<dbReference type="PROSITE" id="PS01162">
    <property type="entry name" value="QOR_ZETA_CRYSTAL"/>
    <property type="match status" value="1"/>
</dbReference>
<dbReference type="Gene3D" id="3.40.50.720">
    <property type="entry name" value="NAD(P)-binding Rossmann-like Domain"/>
    <property type="match status" value="1"/>
</dbReference>
<dbReference type="GO" id="GO:0008270">
    <property type="term" value="F:zinc ion binding"/>
    <property type="evidence" value="ECO:0007669"/>
    <property type="project" value="InterPro"/>
</dbReference>
<dbReference type="CDD" id="cd08253">
    <property type="entry name" value="zeta_crystallin"/>
    <property type="match status" value="1"/>
</dbReference>
<feature type="compositionally biased region" description="Low complexity" evidence="8">
    <location>
        <begin position="946"/>
        <end position="958"/>
    </location>
</feature>
<feature type="compositionally biased region" description="Acidic residues" evidence="8">
    <location>
        <begin position="1335"/>
        <end position="1344"/>
    </location>
</feature>
<dbReference type="InterPro" id="IPR013149">
    <property type="entry name" value="ADH-like_C"/>
</dbReference>
<feature type="region of interest" description="Disordered" evidence="8">
    <location>
        <begin position="314"/>
        <end position="357"/>
    </location>
</feature>
<dbReference type="SUPFAM" id="SSF50129">
    <property type="entry name" value="GroES-like"/>
    <property type="match status" value="1"/>
</dbReference>
<dbReference type="Proteomes" id="UP000322234">
    <property type="component" value="Unassembled WGS sequence"/>
</dbReference>
<feature type="region of interest" description="Disordered" evidence="8">
    <location>
        <begin position="1799"/>
        <end position="1913"/>
    </location>
</feature>
<dbReference type="Pfam" id="PF15257">
    <property type="entry name" value="DUF4590"/>
    <property type="match status" value="1"/>
</dbReference>
<dbReference type="GO" id="GO:0003723">
    <property type="term" value="F:RNA binding"/>
    <property type="evidence" value="ECO:0007669"/>
    <property type="project" value="UniProtKB-KW"/>
</dbReference>
<dbReference type="PANTHER" id="PTHR23034">
    <property type="entry name" value="GLUTAMATE-RICH PROTEIN 3"/>
    <property type="match status" value="1"/>
</dbReference>
<comment type="subunit">
    <text evidence="3">Homotetramer.</text>
</comment>
<evidence type="ECO:0000256" key="8">
    <source>
        <dbReference type="SAM" id="MobiDB-lite"/>
    </source>
</evidence>
<sequence>MATGQKLMRAIRVFEFGGPEVLKLQSDVAVPIPKDHQVLIKVQACGVNPVDTYIRSGTHNIKPLLPYTPGFDVAGIIEAVGESVSAFKKGDRVFTTRTISGGYAEYALAADHTVYTLPEKLDFKQGAAIGIPYFTAYRALLHSACVKPGESVLVHGASGGVGIAACQIARAYGLKVLGTASTEEGQKIVLENGAHKVFNHKEANYIDKIKKSVGEKGVDVIIEMLANVNLSNDLNLLSHGGRVIVVGSRGTIEINPRDTMTKESSIKGVTLFSSTKEEFQQFAAALQAGMEIGRVGKQNAINEMMLFMLQPEDVDTAGGAEPPGKGDCSGPGVHRSPEPTLRARRGSKRDPAKMSHSHPAGLLAAYNSLTDKHLAGYFNNTRIRRHLLRSGLITRNGRILSEKEYKLNIMKKDHQKYIRECLAQAIFHKVLDMERYHQLEIKKKLETLARKELIQRFKGEHTRWTIENNTPLLSPRPPVGPKTNRGHSVLVDEGHSSPVTPTAPRPYTAPGNMQPPFRLQPLPSNSAVRTVPKITLGSRSKTSLLETETSFPIGGKKAMMKFRNSMDNSQGMNRYQFPSINRYIMPIPPPLPPTSGKITRENRPETWRRRRFRPTTAPNGLEPVFTKDSRRIHKTPLHSNAAITMIYLGKSVHLAYDHSDFRDEIKVYQQHCGGENLCVYTGKLLEKETFQFISKRHQGFPFSLTFFLNGIQVNRLSSCCEYKHRKGSRLGGKRGYFGFVCVERSSPCYKCIIAMGLDKKTTSPKPRKEKNAEKKEGQKKGEGKLRKDREYLIPRRREMEGSKASASAIVSAQELHAGLSEVRTAVEEMECKEKPGQDVWEDDQENIFKYEYEEDFEADEEKQDGKANEEGQADDQMNEMSQSPSEDEKDHLDPERESETSLWKAPDADDNVKDEGDGCSESELEDDKQGKLFSLSCGIGYGKTASSTSSRSHPYSSSSEDESAVGDQETNAENSPDESVRSPSSQELSENDKPGKTHLPTEDSPEIEEQEIIKTDMETKPLLIEENLENVLEQEAEKGTGMIAESLFEKSREHVSKEEKEKSKSKLWEESTAKVKDKKAGPRRVDKGVEQVVAEAVDSSLHCHYDSKAGVSSTEGEELSRKLETDTGAAPDRNLVVEERTVLSSNKKSKQVASEEHTLEMKEAVEEGESPQHRNADTEGKGDTAQQGKAGVNEVPSGQGKPKVEQLALVGQFTEQRELSQGIAVEAEAEAEGDRRQDKEGLGAREGEAAKDSGGLNEGEAAEARALMQTVLETEQAASEGGQASERAVLASQAAALNSGCAQETAALREAVRPEKGKSESAAVSAVGSAKLGVEDSEEEACTDLEDRGPMEDATSDREEGLEEAMLGRDEPTKERKAVTGMETPLSSSTSEKVEATQMGSSVDSLEGLRKDQVEKEGMVMESESNTDDDRKEMLPEELDSEKRGKRKAESSKTPLGETESEREEVTRAKVLQDEDTLEEEQNLKGKAGEPVQEERPEEETQASPNETECDAEGEAAMVASEVTEDAGQQGEDSLRDQEVDMFEAAPGFENSLENTTVWGKGEGGKGRDAGTTEHRGSTELLFSENVAHEEQEEESTPAGERVSGAPETKSTGKAQTPRGAGEAQGSATKDQHVVTNQKGRNKDGPLQGPEGVAITALTQDVPEGDSMMAGKLSEVMDEIAEEEVDKECTLGTGMPKNGAPKGDGSAHGVVMTVEDPHQGGGASEEVAEREDDSAEGKIEANKVSSFSDVAGEEAWHTVDEMPGETAAAEKVAVEGIVLSGEDVPVAEEMTAISALEAEVEAPEEPLNLEGKVPKPGPAGEAEKAETTLGAESELVGEEAGKGSPDGEQESGEAEEFRLELSQESGSEARRESPQDAETLSEKPNCREIQEKQELSVQRGSEDLDVSLSPGKA</sequence>
<feature type="compositionally biased region" description="Basic and acidic residues" evidence="8">
    <location>
        <begin position="1407"/>
        <end position="1419"/>
    </location>
</feature>
<keyword evidence="4" id="KW-0963">Cytoplasm</keyword>
<feature type="region of interest" description="Disordered" evidence="8">
    <location>
        <begin position="1310"/>
        <end position="1651"/>
    </location>
</feature>
<dbReference type="InterPro" id="IPR011032">
    <property type="entry name" value="GroES-like_sf"/>
</dbReference>
<dbReference type="Gene3D" id="3.90.180.10">
    <property type="entry name" value="Medium-chain alcohol dehydrogenases, catalytic domain"/>
    <property type="match status" value="1"/>
</dbReference>
<feature type="compositionally biased region" description="Basic and acidic residues" evidence="8">
    <location>
        <begin position="906"/>
        <end position="916"/>
    </location>
</feature>
<feature type="compositionally biased region" description="Basic and acidic residues" evidence="8">
    <location>
        <begin position="1366"/>
        <end position="1378"/>
    </location>
</feature>
<evidence type="ECO:0000256" key="6">
    <source>
        <dbReference type="ARBA" id="ARBA00022884"/>
    </source>
</evidence>
<keyword evidence="7" id="KW-0007">Acetylation</keyword>
<dbReference type="InterPro" id="IPR036291">
    <property type="entry name" value="NAD(P)-bd_dom_sf"/>
</dbReference>
<feature type="region of interest" description="Disordered" evidence="8">
    <location>
        <begin position="1104"/>
        <end position="1284"/>
    </location>
</feature>
<evidence type="ECO:0000256" key="2">
    <source>
        <dbReference type="ARBA" id="ARBA00010371"/>
    </source>
</evidence>
<feature type="compositionally biased region" description="Low complexity" evidence="8">
    <location>
        <begin position="1320"/>
        <end position="1330"/>
    </location>
</feature>
<feature type="compositionally biased region" description="Basic and acidic residues" evidence="8">
    <location>
        <begin position="1563"/>
        <end position="1578"/>
    </location>
</feature>
<feature type="region of interest" description="Disordered" evidence="8">
    <location>
        <begin position="761"/>
        <end position="805"/>
    </location>
</feature>
<dbReference type="Pfam" id="PF00107">
    <property type="entry name" value="ADH_zinc_N"/>
    <property type="match status" value="1"/>
</dbReference>
<keyword evidence="11" id="KW-1185">Reference proteome</keyword>
<evidence type="ECO:0000313" key="11">
    <source>
        <dbReference type="Proteomes" id="UP000322234"/>
    </source>
</evidence>
<dbReference type="InterPro" id="IPR002364">
    <property type="entry name" value="Quin_OxRdtase/zeta-crystal_CS"/>
</dbReference>
<feature type="compositionally biased region" description="Polar residues" evidence="8">
    <location>
        <begin position="1626"/>
        <end position="1639"/>
    </location>
</feature>
<accession>A0A6B0R3R9</accession>
<organism evidence="10 11">
    <name type="scientific">Bos mutus</name>
    <name type="common">wild yak</name>
    <dbReference type="NCBI Taxonomy" id="72004"/>
    <lineage>
        <taxon>Eukaryota</taxon>
        <taxon>Metazoa</taxon>
        <taxon>Chordata</taxon>
        <taxon>Craniata</taxon>
        <taxon>Vertebrata</taxon>
        <taxon>Euteleostomi</taxon>
        <taxon>Mammalia</taxon>
        <taxon>Eutheria</taxon>
        <taxon>Laurasiatheria</taxon>
        <taxon>Artiodactyla</taxon>
        <taxon>Ruminantia</taxon>
        <taxon>Pecora</taxon>
        <taxon>Bovidae</taxon>
        <taxon>Bovinae</taxon>
        <taxon>Bos</taxon>
    </lineage>
</organism>
<feature type="compositionally biased region" description="Acidic residues" evidence="8">
    <location>
        <begin position="917"/>
        <end position="926"/>
    </location>
</feature>
<dbReference type="FunFam" id="3.90.180.10:FF:000016">
    <property type="entry name" value="Quinone oxidoreductase"/>
    <property type="match status" value="1"/>
</dbReference>
<evidence type="ECO:0000256" key="7">
    <source>
        <dbReference type="ARBA" id="ARBA00022990"/>
    </source>
</evidence>
<dbReference type="SMART" id="SM00829">
    <property type="entry name" value="PKS_ER"/>
    <property type="match status" value="1"/>
</dbReference>
<name>A0A6B0R3R9_9CETA</name>
<feature type="compositionally biased region" description="Basic and acidic residues" evidence="8">
    <location>
        <begin position="1310"/>
        <end position="1319"/>
    </location>
</feature>
<comment type="subcellular location">
    <subcellularLocation>
        <location evidence="1">Cytoplasm</location>
    </subcellularLocation>
</comment>
<evidence type="ECO:0000313" key="10">
    <source>
        <dbReference type="EMBL" id="MXQ82133.1"/>
    </source>
</evidence>
<feature type="region of interest" description="Disordered" evidence="8">
    <location>
        <begin position="1047"/>
        <end position="1086"/>
    </location>
</feature>
<dbReference type="PANTHER" id="PTHR23034:SF2">
    <property type="entry name" value="GLUTAMATE-RICH PROTEIN 3"/>
    <property type="match status" value="1"/>
</dbReference>
<keyword evidence="6" id="KW-0694">RNA-binding</keyword>
<keyword evidence="5" id="KW-0521">NADP</keyword>
<evidence type="ECO:0000256" key="5">
    <source>
        <dbReference type="ARBA" id="ARBA00022857"/>
    </source>
</evidence>
<dbReference type="GO" id="GO:0016491">
    <property type="term" value="F:oxidoreductase activity"/>
    <property type="evidence" value="ECO:0007669"/>
    <property type="project" value="InterPro"/>
</dbReference>
<dbReference type="GO" id="GO:0005737">
    <property type="term" value="C:cytoplasm"/>
    <property type="evidence" value="ECO:0007669"/>
    <property type="project" value="UniProtKB-SubCell"/>
</dbReference>
<evidence type="ECO:0000256" key="1">
    <source>
        <dbReference type="ARBA" id="ARBA00004496"/>
    </source>
</evidence>
<feature type="compositionally biased region" description="Basic and acidic residues" evidence="8">
    <location>
        <begin position="990"/>
        <end position="1001"/>
    </location>
</feature>
<dbReference type="InterPro" id="IPR013154">
    <property type="entry name" value="ADH-like_N"/>
</dbReference>
<dbReference type="InterPro" id="IPR048257">
    <property type="entry name" value="DUF4590"/>
</dbReference>
<protein>
    <recommendedName>
        <fullName evidence="9">Enoyl reductase (ER) domain-containing protein</fullName>
    </recommendedName>
</protein>
<feature type="compositionally biased region" description="Basic and acidic residues" evidence="8">
    <location>
        <begin position="769"/>
        <end position="801"/>
    </location>
</feature>
<feature type="region of interest" description="Disordered" evidence="8">
    <location>
        <begin position="1689"/>
        <end position="1746"/>
    </location>
</feature>
<feature type="compositionally biased region" description="Basic and acidic residues" evidence="8">
    <location>
        <begin position="1464"/>
        <end position="1473"/>
    </location>
</feature>
<comment type="similarity">
    <text evidence="2">Belongs to the zinc-containing alcohol dehydrogenase family. Quinone oxidoreductase subfamily.</text>
</comment>
<evidence type="ECO:0000256" key="3">
    <source>
        <dbReference type="ARBA" id="ARBA00011881"/>
    </source>
</evidence>
<dbReference type="InterPro" id="IPR027962">
    <property type="entry name" value="ERICH3"/>
</dbReference>
<evidence type="ECO:0000259" key="9">
    <source>
        <dbReference type="SMART" id="SM00829"/>
    </source>
</evidence>
<gene>
    <name evidence="10" type="ORF">E5288_WYG007991</name>
</gene>
<dbReference type="InterPro" id="IPR020843">
    <property type="entry name" value="ER"/>
</dbReference>
<feature type="compositionally biased region" description="Basic and acidic residues" evidence="8">
    <location>
        <begin position="1345"/>
        <end position="1359"/>
    </location>
</feature>
<proteinExistence type="inferred from homology"/>
<feature type="compositionally biased region" description="Basic and acidic residues" evidence="8">
    <location>
        <begin position="886"/>
        <end position="899"/>
    </location>
</feature>
<reference evidence="10" key="1">
    <citation type="submission" date="2019-10" db="EMBL/GenBank/DDBJ databases">
        <title>The sequence and de novo assembly of the wild yak genome.</title>
        <authorList>
            <person name="Liu Y."/>
        </authorList>
    </citation>
    <scope>NUCLEOTIDE SEQUENCE [LARGE SCALE GENOMIC DNA]</scope>
    <source>
        <strain evidence="10">WY2019</strain>
    </source>
</reference>
<evidence type="ECO:0000256" key="4">
    <source>
        <dbReference type="ARBA" id="ARBA00022490"/>
    </source>
</evidence>
<dbReference type="SUPFAM" id="SSF51735">
    <property type="entry name" value="NAD(P)-binding Rossmann-fold domains"/>
    <property type="match status" value="1"/>
</dbReference>
<feature type="region of interest" description="Disordered" evidence="8">
    <location>
        <begin position="851"/>
        <end position="1019"/>
    </location>
</feature>
<feature type="compositionally biased region" description="Basic and acidic residues" evidence="8">
    <location>
        <begin position="1855"/>
        <end position="1894"/>
    </location>
</feature>